<evidence type="ECO:0000313" key="3">
    <source>
        <dbReference type="Proteomes" id="UP000383932"/>
    </source>
</evidence>
<comment type="caution">
    <text evidence="2">The sequence shown here is derived from an EMBL/GenBank/DDBJ whole genome shotgun (WGS) entry which is preliminary data.</text>
</comment>
<protein>
    <submittedName>
        <fullName evidence="2">Uncharacterized protein</fullName>
    </submittedName>
</protein>
<feature type="region of interest" description="Disordered" evidence="1">
    <location>
        <begin position="1"/>
        <end position="21"/>
    </location>
</feature>
<evidence type="ECO:0000256" key="1">
    <source>
        <dbReference type="SAM" id="MobiDB-lite"/>
    </source>
</evidence>
<feature type="compositionally biased region" description="Acidic residues" evidence="1">
    <location>
        <begin position="83"/>
        <end position="107"/>
    </location>
</feature>
<gene>
    <name evidence="2" type="ORF">CTheo_8665</name>
</gene>
<reference evidence="2 3" key="1">
    <citation type="journal article" date="2019" name="Fungal Biol. Biotechnol.">
        <title>Draft genome sequence of fastidious pathogen Ceratobasidium theobromae, which causes vascular-streak dieback in Theobroma cacao.</title>
        <authorList>
            <person name="Ali S.S."/>
            <person name="Asman A."/>
            <person name="Shao J."/>
            <person name="Firmansyah A.P."/>
            <person name="Susilo A.W."/>
            <person name="Rosmana A."/>
            <person name="McMahon P."/>
            <person name="Junaid M."/>
            <person name="Guest D."/>
            <person name="Kheng T.Y."/>
            <person name="Meinhardt L.W."/>
            <person name="Bailey B.A."/>
        </authorList>
    </citation>
    <scope>NUCLEOTIDE SEQUENCE [LARGE SCALE GENOMIC DNA]</scope>
    <source>
        <strain evidence="2 3">CT2</strain>
    </source>
</reference>
<feature type="compositionally biased region" description="Basic and acidic residues" evidence="1">
    <location>
        <begin position="1"/>
        <end position="12"/>
    </location>
</feature>
<organism evidence="2 3">
    <name type="scientific">Ceratobasidium theobromae</name>
    <dbReference type="NCBI Taxonomy" id="1582974"/>
    <lineage>
        <taxon>Eukaryota</taxon>
        <taxon>Fungi</taxon>
        <taxon>Dikarya</taxon>
        <taxon>Basidiomycota</taxon>
        <taxon>Agaricomycotina</taxon>
        <taxon>Agaricomycetes</taxon>
        <taxon>Cantharellales</taxon>
        <taxon>Ceratobasidiaceae</taxon>
        <taxon>Ceratobasidium</taxon>
    </lineage>
</organism>
<proteinExistence type="predicted"/>
<dbReference type="AlphaFoldDB" id="A0A5N5Q817"/>
<dbReference type="Proteomes" id="UP000383932">
    <property type="component" value="Unassembled WGS sequence"/>
</dbReference>
<name>A0A5N5Q817_9AGAM</name>
<sequence>MSHTMETWEKDSVFFPEALPQPEKCQAQAFWPQDSDLTGDSAIQASGSSQVKEEIDELAGDTDLFATSDTNNPDAPMDSGDGMMEEEEGGGEWEGNEEDNNNNEEEGSLTLVILISMVTQDNR</sequence>
<accession>A0A5N5Q817</accession>
<keyword evidence="3" id="KW-1185">Reference proteome</keyword>
<dbReference type="EMBL" id="SSOP01000699">
    <property type="protein sequence ID" value="KAB5587892.1"/>
    <property type="molecule type" value="Genomic_DNA"/>
</dbReference>
<feature type="region of interest" description="Disordered" evidence="1">
    <location>
        <begin position="62"/>
        <end position="109"/>
    </location>
</feature>
<evidence type="ECO:0000313" key="2">
    <source>
        <dbReference type="EMBL" id="KAB5587892.1"/>
    </source>
</evidence>